<dbReference type="Pfam" id="PF20774">
    <property type="entry name" value="InhA-like_VEG"/>
    <property type="match status" value="1"/>
</dbReference>
<dbReference type="Pfam" id="PF20773">
    <property type="entry name" value="InhA-like_MAM"/>
    <property type="match status" value="1"/>
</dbReference>
<gene>
    <name evidence="4" type="ORF">IC620_11430</name>
</gene>
<feature type="signal peptide" evidence="1">
    <location>
        <begin position="1"/>
        <end position="29"/>
    </location>
</feature>
<dbReference type="AlphaFoldDB" id="A0A926NG57"/>
<dbReference type="Pfam" id="PF05547">
    <property type="entry name" value="Peptidase_M6"/>
    <property type="match status" value="1"/>
</dbReference>
<dbReference type="InterPro" id="IPR048665">
    <property type="entry name" value="InhA-like_VEG"/>
</dbReference>
<accession>A0A926NG57</accession>
<feature type="chain" id="PRO_5037196129" evidence="1">
    <location>
        <begin position="30"/>
        <end position="768"/>
    </location>
</feature>
<dbReference type="PIRSF" id="PIRSF007519">
    <property type="entry name" value="Protease_InhA"/>
    <property type="match status" value="1"/>
</dbReference>
<keyword evidence="5" id="KW-1185">Reference proteome</keyword>
<keyword evidence="1" id="KW-0732">Signal</keyword>
<evidence type="ECO:0000256" key="1">
    <source>
        <dbReference type="SAM" id="SignalP"/>
    </source>
</evidence>
<evidence type="ECO:0000313" key="4">
    <source>
        <dbReference type="EMBL" id="MBD1372969.1"/>
    </source>
</evidence>
<reference evidence="4" key="1">
    <citation type="submission" date="2020-09" db="EMBL/GenBank/DDBJ databases">
        <title>A novel bacterium of genus Hazenella, isolated from South China Sea.</title>
        <authorList>
            <person name="Huang H."/>
            <person name="Mo K."/>
            <person name="Hu Y."/>
        </authorList>
    </citation>
    <scope>NUCLEOTIDE SEQUENCE</scope>
    <source>
        <strain evidence="4">IB182357</strain>
    </source>
</reference>
<evidence type="ECO:0000313" key="5">
    <source>
        <dbReference type="Proteomes" id="UP000661691"/>
    </source>
</evidence>
<dbReference type="EMBL" id="JACXAH010000015">
    <property type="protein sequence ID" value="MBD1372969.1"/>
    <property type="molecule type" value="Genomic_DNA"/>
</dbReference>
<dbReference type="SUPFAM" id="SSF55486">
    <property type="entry name" value="Metalloproteases ('zincins'), catalytic domain"/>
    <property type="match status" value="1"/>
</dbReference>
<feature type="domain" description="Peptidase M6-like" evidence="2">
    <location>
        <begin position="132"/>
        <end position="409"/>
    </location>
</feature>
<dbReference type="NCBIfam" id="TIGR03296">
    <property type="entry name" value="M6dom_TIGR03296"/>
    <property type="match status" value="1"/>
</dbReference>
<protein>
    <submittedName>
        <fullName evidence="4">Immune inhibitor A</fullName>
    </submittedName>
</protein>
<organism evidence="4 5">
    <name type="scientific">Polycladospora coralii</name>
    <dbReference type="NCBI Taxonomy" id="2771432"/>
    <lineage>
        <taxon>Bacteria</taxon>
        <taxon>Bacillati</taxon>
        <taxon>Bacillota</taxon>
        <taxon>Bacilli</taxon>
        <taxon>Bacillales</taxon>
        <taxon>Thermoactinomycetaceae</taxon>
        <taxon>Polycladospora</taxon>
    </lineage>
</organism>
<evidence type="ECO:0000259" key="2">
    <source>
        <dbReference type="Pfam" id="PF05547"/>
    </source>
</evidence>
<dbReference type="RefSeq" id="WP_191142249.1">
    <property type="nucleotide sequence ID" value="NZ_JACXAH010000015.1"/>
</dbReference>
<dbReference type="PANTHER" id="PTHR41775:SF1">
    <property type="entry name" value="PEPTIDASE M6-LIKE DOMAIN-CONTAINING PROTEIN"/>
    <property type="match status" value="1"/>
</dbReference>
<dbReference type="Proteomes" id="UP000661691">
    <property type="component" value="Unassembled WGS sequence"/>
</dbReference>
<dbReference type="GO" id="GO:0006508">
    <property type="term" value="P:proteolysis"/>
    <property type="evidence" value="ECO:0007669"/>
    <property type="project" value="InterPro"/>
</dbReference>
<comment type="caution">
    <text evidence="4">The sequence shown here is derived from an EMBL/GenBank/DDBJ whole genome shotgun (WGS) entry which is preliminary data.</text>
</comment>
<evidence type="ECO:0000259" key="3">
    <source>
        <dbReference type="Pfam" id="PF20774"/>
    </source>
</evidence>
<dbReference type="InterPro" id="IPR008757">
    <property type="entry name" value="Peptidase_M6-like_domain"/>
</dbReference>
<proteinExistence type="predicted"/>
<feature type="domain" description="Immune inhibitor A-like metallopeptidase VEG" evidence="3">
    <location>
        <begin position="605"/>
        <end position="746"/>
    </location>
</feature>
<dbReference type="PANTHER" id="PTHR41775">
    <property type="entry name" value="SECRETED PROTEIN-RELATED"/>
    <property type="match status" value="1"/>
</dbReference>
<name>A0A926NG57_9BACL</name>
<dbReference type="GO" id="GO:0008233">
    <property type="term" value="F:peptidase activity"/>
    <property type="evidence" value="ECO:0007669"/>
    <property type="project" value="InterPro"/>
</dbReference>
<sequence length="768" mass="86151">MNLNKPVVALLSTSLVVGAMLSVPTASFAKNSSQPQLHKEVEKNDHIDWAIVNEEKLARSLVEKGTLKEDATPAEIEKAVTKFVQKGENPNSATEGIDTSSKFGKKIYKNKKKLQKDVANTISGLKGKFKNKKKTEQYTDNAVVALIEYSDFKHNSIERESENDFWLSDFNPEHYENLLFSKKPFKYEGKNLITFKKYYLEQSSGFWDVDGVVTPWIQAKHTAEYYGAHYKTDTYEMNDVRPQELVKETLETVGKQIAGKEAKFDQRDPYDIDGDGNVMEADGLLDNLFIVHAGMGEEAGGGAQGENAIWSHRSVIDNQPVDIPGTSLKAYDYIIQPEDGAVGVFAHEYGHNLGLPDEYDIAYSGAGSPVGYWSLMSGGSWSGKTSGTEPTGFSPWAKLFFNETFGGNWSAPKTVDYESLKKGKKNQFKIKEAIAETKDNKILKIDLPDKLVEPITQPLGTKSYFSTKGDELNTKMTSTEIDLTGKSVAKLSFESFRDIEPGYDYLYVNVYVDGATEPTQLIAYDDTTNGWVKEELDLTAFAGKKIKIEFNYDTDMAWVQEGFYVDNIAVEADGEAVFTDDAEGEAKFTLAGFEYFDGSKIALPQYYMVEYRSHNGVDKGLKHIRRGNSLFEYDPGVVVWYYDGSYGEDNMTGNHPGEGFLGVVDAHQRGHYWNNGNIADTRYQISDAAFGLKKTSKIDIQYPDFGMRYEPLNPVRVFNDSNDYTSPYLPEAGKKLPNYGLQIKVKKIKDGKFFRKDGYAKIEVIKTK</sequence>
<dbReference type="InterPro" id="IPR012300">
    <property type="entry name" value="Pept_M6_InhA"/>
</dbReference>